<sequence>MGRQAECTLQETWVGSRQASPRCMLRRKRGIRL</sequence>
<organism evidence="1 2">
    <name type="scientific">Tropilaelaps mercedesae</name>
    <dbReference type="NCBI Taxonomy" id="418985"/>
    <lineage>
        <taxon>Eukaryota</taxon>
        <taxon>Metazoa</taxon>
        <taxon>Ecdysozoa</taxon>
        <taxon>Arthropoda</taxon>
        <taxon>Chelicerata</taxon>
        <taxon>Arachnida</taxon>
        <taxon>Acari</taxon>
        <taxon>Parasitiformes</taxon>
        <taxon>Mesostigmata</taxon>
        <taxon>Gamasina</taxon>
        <taxon>Dermanyssoidea</taxon>
        <taxon>Laelapidae</taxon>
        <taxon>Tropilaelaps</taxon>
    </lineage>
</organism>
<evidence type="ECO:0000313" key="1">
    <source>
        <dbReference type="EMBL" id="OQR71120.1"/>
    </source>
</evidence>
<protein>
    <submittedName>
        <fullName evidence="1">Uncharacterized protein</fullName>
    </submittedName>
</protein>
<evidence type="ECO:0000313" key="2">
    <source>
        <dbReference type="Proteomes" id="UP000192247"/>
    </source>
</evidence>
<name>A0A1V9XC46_9ACAR</name>
<comment type="caution">
    <text evidence="1">The sequence shown here is derived from an EMBL/GenBank/DDBJ whole genome shotgun (WGS) entry which is preliminary data.</text>
</comment>
<proteinExistence type="predicted"/>
<reference evidence="1 2" key="1">
    <citation type="journal article" date="2017" name="Gigascience">
        <title>Draft genome of the honey bee ectoparasitic mite, Tropilaelaps mercedesae, is shaped by the parasitic life history.</title>
        <authorList>
            <person name="Dong X."/>
            <person name="Armstrong S.D."/>
            <person name="Xia D."/>
            <person name="Makepeace B.L."/>
            <person name="Darby A.C."/>
            <person name="Kadowaki T."/>
        </authorList>
    </citation>
    <scope>NUCLEOTIDE SEQUENCE [LARGE SCALE GENOMIC DNA]</scope>
    <source>
        <strain evidence="1">Wuxi-XJTLU</strain>
    </source>
</reference>
<dbReference type="Proteomes" id="UP000192247">
    <property type="component" value="Unassembled WGS sequence"/>
</dbReference>
<keyword evidence="2" id="KW-1185">Reference proteome</keyword>
<accession>A0A1V9XC46</accession>
<dbReference type="InParanoid" id="A0A1V9XC46"/>
<gene>
    <name evidence="1" type="ORF">BIW11_04030</name>
</gene>
<dbReference type="EMBL" id="MNPL01015327">
    <property type="protein sequence ID" value="OQR71120.1"/>
    <property type="molecule type" value="Genomic_DNA"/>
</dbReference>
<dbReference type="AlphaFoldDB" id="A0A1V9XC46"/>